<feature type="region of interest" description="Disordered" evidence="1">
    <location>
        <begin position="1"/>
        <end position="20"/>
    </location>
</feature>
<dbReference type="EMBL" id="KQ414714">
    <property type="protein sequence ID" value="KOC62913.1"/>
    <property type="molecule type" value="Genomic_DNA"/>
</dbReference>
<accession>A0A0L7QWA6</accession>
<protein>
    <submittedName>
        <fullName evidence="2">Uncharacterized protein</fullName>
    </submittedName>
</protein>
<organism evidence="2 3">
    <name type="scientific">Habropoda laboriosa</name>
    <dbReference type="NCBI Taxonomy" id="597456"/>
    <lineage>
        <taxon>Eukaryota</taxon>
        <taxon>Metazoa</taxon>
        <taxon>Ecdysozoa</taxon>
        <taxon>Arthropoda</taxon>
        <taxon>Hexapoda</taxon>
        <taxon>Insecta</taxon>
        <taxon>Pterygota</taxon>
        <taxon>Neoptera</taxon>
        <taxon>Endopterygota</taxon>
        <taxon>Hymenoptera</taxon>
        <taxon>Apocrita</taxon>
        <taxon>Aculeata</taxon>
        <taxon>Apoidea</taxon>
        <taxon>Anthophila</taxon>
        <taxon>Apidae</taxon>
        <taxon>Habropoda</taxon>
    </lineage>
</organism>
<evidence type="ECO:0000313" key="2">
    <source>
        <dbReference type="EMBL" id="KOC62913.1"/>
    </source>
</evidence>
<feature type="compositionally biased region" description="Polar residues" evidence="1">
    <location>
        <begin position="1"/>
        <end position="12"/>
    </location>
</feature>
<evidence type="ECO:0000256" key="1">
    <source>
        <dbReference type="SAM" id="MobiDB-lite"/>
    </source>
</evidence>
<name>A0A0L7QWA6_9HYME</name>
<proteinExistence type="predicted"/>
<gene>
    <name evidence="2" type="ORF">WH47_03104</name>
</gene>
<keyword evidence="3" id="KW-1185">Reference proteome</keyword>
<sequence>MAIQAQGETPNIPNKPPNLSACHDGLEVVHQKLKVQQPALVNRKGPNTVSFSWPSGGQGHPLMPAGRAKGKVAGIYRAVSDDVFLKIVEDNYPEAILLSYVVRMCNSDDRRLLVIRSHVAIGCHRINCLEEDMRKFKGGKQPYTCVALTVGRLKVRQPGRKAKPSHV</sequence>
<evidence type="ECO:0000313" key="3">
    <source>
        <dbReference type="Proteomes" id="UP000053825"/>
    </source>
</evidence>
<reference evidence="2 3" key="1">
    <citation type="submission" date="2015-07" db="EMBL/GenBank/DDBJ databases">
        <title>The genome of Habropoda laboriosa.</title>
        <authorList>
            <person name="Pan H."/>
            <person name="Kapheim K."/>
        </authorList>
    </citation>
    <scope>NUCLEOTIDE SEQUENCE [LARGE SCALE GENOMIC DNA]</scope>
    <source>
        <strain evidence="2">0110345459</strain>
    </source>
</reference>
<dbReference type="Proteomes" id="UP000053825">
    <property type="component" value="Unassembled WGS sequence"/>
</dbReference>
<dbReference type="AlphaFoldDB" id="A0A0L7QWA6"/>